<dbReference type="Proteomes" id="UP000308705">
    <property type="component" value="Unassembled WGS sequence"/>
</dbReference>
<dbReference type="Gene3D" id="3.40.640.10">
    <property type="entry name" value="Type I PLP-dependent aspartate aminotransferase-like (Major domain)"/>
    <property type="match status" value="1"/>
</dbReference>
<dbReference type="SUPFAM" id="SSF53383">
    <property type="entry name" value="PLP-dependent transferases"/>
    <property type="match status" value="1"/>
</dbReference>
<evidence type="ECO:0000256" key="7">
    <source>
        <dbReference type="ARBA" id="ARBA00023004"/>
    </source>
</evidence>
<keyword evidence="8" id="KW-0411">Iron-sulfur</keyword>
<dbReference type="PROSITE" id="PS00595">
    <property type="entry name" value="AA_TRANSFER_CLASS_5"/>
    <property type="match status" value="1"/>
</dbReference>
<evidence type="ECO:0000256" key="9">
    <source>
        <dbReference type="ARBA" id="ARBA00050776"/>
    </source>
</evidence>
<keyword evidence="6" id="KW-0663">Pyridoxal phosphate</keyword>
<accession>A0A4U3MSD0</accession>
<proteinExistence type="inferred from homology"/>
<dbReference type="GO" id="GO:0051536">
    <property type="term" value="F:iron-sulfur cluster binding"/>
    <property type="evidence" value="ECO:0007669"/>
    <property type="project" value="UniProtKB-KW"/>
</dbReference>
<dbReference type="InterPro" id="IPR016454">
    <property type="entry name" value="Cysteine_dSase"/>
</dbReference>
<sequence>MRPPGLRDDVVYLDHNATTPVDPRVAEAARPYIETHFGNPSTTGAYAEAPRRALHEARGHVAELIGAEPGEIVFTSGGSESDVLALRGPALAPDDHLITQVTEHPAVLRTCAALERAGVRVTLLSVDRFGLVEPAELRRTLTPQTRLVSVMLANGETGTIQPVAELAAIAREHGALFHTDAAQAVGKIPVSVTDLGVDLLTIAGHKLYAPKGIGALYVRRGLTLEPLISGGGQEDGRRSGTENVAFAVALGEAARLASESLDVEAARIVELRDRLHNRLGEVQLNGHPDHRLPGTLNVSLPGVVGRDLLAGLPELVAATGSACHTGDPEPSAVLTAMGLDRDRALAAIRLSLGRWTTGAEIDHAAALLTQR</sequence>
<dbReference type="InterPro" id="IPR020578">
    <property type="entry name" value="Aminotrans_V_PyrdxlP_BS"/>
</dbReference>
<evidence type="ECO:0000256" key="4">
    <source>
        <dbReference type="ARBA" id="ARBA00022679"/>
    </source>
</evidence>
<comment type="cofactor">
    <cofactor evidence="1 10">
        <name>pyridoxal 5'-phosphate</name>
        <dbReference type="ChEBI" id="CHEBI:597326"/>
    </cofactor>
</comment>
<dbReference type="PANTHER" id="PTHR11601">
    <property type="entry name" value="CYSTEINE DESULFURYLASE FAMILY MEMBER"/>
    <property type="match status" value="1"/>
</dbReference>
<dbReference type="InterPro" id="IPR000192">
    <property type="entry name" value="Aminotrans_V_dom"/>
</dbReference>
<evidence type="ECO:0000313" key="13">
    <source>
        <dbReference type="Proteomes" id="UP000308705"/>
    </source>
</evidence>
<dbReference type="EMBL" id="SZQA01000001">
    <property type="protein sequence ID" value="TKK91337.1"/>
    <property type="molecule type" value="Genomic_DNA"/>
</dbReference>
<dbReference type="InterPro" id="IPR015421">
    <property type="entry name" value="PyrdxlP-dep_Trfase_major"/>
</dbReference>
<comment type="similarity">
    <text evidence="2">Belongs to the class-V pyridoxal-phosphate-dependent aminotransferase family. NifS/IscS subfamily.</text>
</comment>
<dbReference type="EC" id="2.8.1.7" evidence="3"/>
<evidence type="ECO:0000313" key="12">
    <source>
        <dbReference type="EMBL" id="TKK91337.1"/>
    </source>
</evidence>
<evidence type="ECO:0000256" key="2">
    <source>
        <dbReference type="ARBA" id="ARBA00006490"/>
    </source>
</evidence>
<evidence type="ECO:0000256" key="5">
    <source>
        <dbReference type="ARBA" id="ARBA00022723"/>
    </source>
</evidence>
<keyword evidence="4" id="KW-0808">Transferase</keyword>
<dbReference type="InterPro" id="IPR015424">
    <property type="entry name" value="PyrdxlP-dep_Trfase"/>
</dbReference>
<evidence type="ECO:0000256" key="3">
    <source>
        <dbReference type="ARBA" id="ARBA00012239"/>
    </source>
</evidence>
<protein>
    <recommendedName>
        <fullName evidence="3">cysteine desulfurase</fullName>
        <ecNumber evidence="3">2.8.1.7</ecNumber>
    </recommendedName>
</protein>
<comment type="catalytic activity">
    <reaction evidence="9">
        <text>(sulfur carrier)-H + L-cysteine = (sulfur carrier)-SH + L-alanine</text>
        <dbReference type="Rhea" id="RHEA:43892"/>
        <dbReference type="Rhea" id="RHEA-COMP:14737"/>
        <dbReference type="Rhea" id="RHEA-COMP:14739"/>
        <dbReference type="ChEBI" id="CHEBI:29917"/>
        <dbReference type="ChEBI" id="CHEBI:35235"/>
        <dbReference type="ChEBI" id="CHEBI:57972"/>
        <dbReference type="ChEBI" id="CHEBI:64428"/>
        <dbReference type="EC" id="2.8.1.7"/>
    </reaction>
</comment>
<gene>
    <name evidence="12" type="ORF">FDA94_00585</name>
</gene>
<dbReference type="OrthoDB" id="9808002at2"/>
<name>A0A4U3MSD0_9ACTN</name>
<dbReference type="GO" id="GO:0046872">
    <property type="term" value="F:metal ion binding"/>
    <property type="evidence" value="ECO:0007669"/>
    <property type="project" value="UniProtKB-KW"/>
</dbReference>
<comment type="caution">
    <text evidence="12">The sequence shown here is derived from an EMBL/GenBank/DDBJ whole genome shotgun (WGS) entry which is preliminary data.</text>
</comment>
<dbReference type="RefSeq" id="WP_137245032.1">
    <property type="nucleotide sequence ID" value="NZ_SZQA01000001.1"/>
</dbReference>
<organism evidence="12 13">
    <name type="scientific">Herbidospora galbida</name>
    <dbReference type="NCBI Taxonomy" id="2575442"/>
    <lineage>
        <taxon>Bacteria</taxon>
        <taxon>Bacillati</taxon>
        <taxon>Actinomycetota</taxon>
        <taxon>Actinomycetes</taxon>
        <taxon>Streptosporangiales</taxon>
        <taxon>Streptosporangiaceae</taxon>
        <taxon>Herbidospora</taxon>
    </lineage>
</organism>
<evidence type="ECO:0000256" key="6">
    <source>
        <dbReference type="ARBA" id="ARBA00022898"/>
    </source>
</evidence>
<dbReference type="FunFam" id="3.40.640.10:FF:000084">
    <property type="entry name" value="IscS-like cysteine desulfurase"/>
    <property type="match status" value="1"/>
</dbReference>
<feature type="domain" description="Aminotransferase class V" evidence="11">
    <location>
        <begin position="11"/>
        <end position="362"/>
    </location>
</feature>
<reference evidence="12 13" key="1">
    <citation type="submission" date="2019-04" db="EMBL/GenBank/DDBJ databases">
        <title>Herbidospora sp. NEAU-GS14.nov., a novel actinomycete isolated from soil.</title>
        <authorList>
            <person name="Han L."/>
        </authorList>
    </citation>
    <scope>NUCLEOTIDE SEQUENCE [LARGE SCALE GENOMIC DNA]</scope>
    <source>
        <strain evidence="12 13">NEAU-GS14</strain>
    </source>
</reference>
<dbReference type="InterPro" id="IPR015422">
    <property type="entry name" value="PyrdxlP-dep_Trfase_small"/>
</dbReference>
<dbReference type="PANTHER" id="PTHR11601:SF34">
    <property type="entry name" value="CYSTEINE DESULFURASE"/>
    <property type="match status" value="1"/>
</dbReference>
<dbReference type="PIRSF" id="PIRSF005572">
    <property type="entry name" value="NifS"/>
    <property type="match status" value="1"/>
</dbReference>
<evidence type="ECO:0000256" key="8">
    <source>
        <dbReference type="ARBA" id="ARBA00023014"/>
    </source>
</evidence>
<dbReference type="AlphaFoldDB" id="A0A4U3MSD0"/>
<keyword evidence="7" id="KW-0408">Iron</keyword>
<evidence type="ECO:0000259" key="11">
    <source>
        <dbReference type="Pfam" id="PF00266"/>
    </source>
</evidence>
<keyword evidence="13" id="KW-1185">Reference proteome</keyword>
<dbReference type="Gene3D" id="3.90.1150.10">
    <property type="entry name" value="Aspartate Aminotransferase, domain 1"/>
    <property type="match status" value="1"/>
</dbReference>
<keyword evidence="5" id="KW-0479">Metal-binding</keyword>
<dbReference type="Pfam" id="PF00266">
    <property type="entry name" value="Aminotran_5"/>
    <property type="match status" value="1"/>
</dbReference>
<evidence type="ECO:0000256" key="1">
    <source>
        <dbReference type="ARBA" id="ARBA00001933"/>
    </source>
</evidence>
<evidence type="ECO:0000256" key="10">
    <source>
        <dbReference type="RuleBase" id="RU004504"/>
    </source>
</evidence>
<dbReference type="GO" id="GO:0031071">
    <property type="term" value="F:cysteine desulfurase activity"/>
    <property type="evidence" value="ECO:0007669"/>
    <property type="project" value="UniProtKB-EC"/>
</dbReference>